<protein>
    <submittedName>
        <fullName evidence="1">Uncharacterized protein</fullName>
    </submittedName>
</protein>
<evidence type="ECO:0000313" key="1">
    <source>
        <dbReference type="EMBL" id="KAI8530795.1"/>
    </source>
</evidence>
<gene>
    <name evidence="1" type="ORF">RHMOL_Rhmol11G0087100</name>
</gene>
<keyword evidence="2" id="KW-1185">Reference proteome</keyword>
<name>A0ACC0LQ71_RHOML</name>
<organism evidence="1 2">
    <name type="scientific">Rhododendron molle</name>
    <name type="common">Chinese azalea</name>
    <name type="synonym">Azalea mollis</name>
    <dbReference type="NCBI Taxonomy" id="49168"/>
    <lineage>
        <taxon>Eukaryota</taxon>
        <taxon>Viridiplantae</taxon>
        <taxon>Streptophyta</taxon>
        <taxon>Embryophyta</taxon>
        <taxon>Tracheophyta</taxon>
        <taxon>Spermatophyta</taxon>
        <taxon>Magnoliopsida</taxon>
        <taxon>eudicotyledons</taxon>
        <taxon>Gunneridae</taxon>
        <taxon>Pentapetalae</taxon>
        <taxon>asterids</taxon>
        <taxon>Ericales</taxon>
        <taxon>Ericaceae</taxon>
        <taxon>Ericoideae</taxon>
        <taxon>Rhodoreae</taxon>
        <taxon>Rhododendron</taxon>
    </lineage>
</organism>
<proteinExistence type="predicted"/>
<comment type="caution">
    <text evidence="1">The sequence shown here is derived from an EMBL/GenBank/DDBJ whole genome shotgun (WGS) entry which is preliminary data.</text>
</comment>
<accession>A0ACC0LQ71</accession>
<dbReference type="Proteomes" id="UP001062846">
    <property type="component" value="Chromosome 11"/>
</dbReference>
<dbReference type="EMBL" id="CM046398">
    <property type="protein sequence ID" value="KAI8530795.1"/>
    <property type="molecule type" value="Genomic_DNA"/>
</dbReference>
<reference evidence="1" key="1">
    <citation type="submission" date="2022-02" db="EMBL/GenBank/DDBJ databases">
        <title>Plant Genome Project.</title>
        <authorList>
            <person name="Zhang R.-G."/>
        </authorList>
    </citation>
    <scope>NUCLEOTIDE SEQUENCE</scope>
    <source>
        <strain evidence="1">AT1</strain>
    </source>
</reference>
<sequence length="304" mass="34183">MFVIALKEGQGLEFSVADLFNKYIMSRHGCTEHRYLSTRRKKESLISGLPNTNKLANFYVEVHGNYEFGDQLAKTRPHYLAIPRLIWVSLGKRRRSRGSRARKLGLRRGGANRKRLESRVRLPSYKKSVGYWFDDVQEPVLPGFNLSLRTIVPDFANEMSRWNTVCVNLKENTSIAPSGSEPIMPQEKRQKTTHDFPTTRPPAPRPVEKKKPKASSISGLGAAFKAVDTTQVIVAQEFAPSFAAVDGRLVTIEDSVKADPGLAITVVQGLALPKERIPKNLQPSLIHASAYLVQVRIFVFPHFF</sequence>
<evidence type="ECO:0000313" key="2">
    <source>
        <dbReference type="Proteomes" id="UP001062846"/>
    </source>
</evidence>